<reference evidence="6" key="1">
    <citation type="submission" date="2022-07" db="EMBL/GenBank/DDBJ databases">
        <authorList>
            <person name="Trinca V."/>
            <person name="Uliana J.V.C."/>
            <person name="Torres T.T."/>
            <person name="Ward R.J."/>
            <person name="Monesi N."/>
        </authorList>
    </citation>
    <scope>NUCLEOTIDE SEQUENCE</scope>
    <source>
        <strain evidence="6">HSMRA1968</strain>
        <tissue evidence="6">Whole embryos</tissue>
    </source>
</reference>
<evidence type="ECO:0000259" key="5">
    <source>
        <dbReference type="Pfam" id="PF16687"/>
    </source>
</evidence>
<evidence type="ECO:0000313" key="6">
    <source>
        <dbReference type="EMBL" id="KAJ6632813.1"/>
    </source>
</evidence>
<feature type="region of interest" description="Disordered" evidence="3">
    <location>
        <begin position="2247"/>
        <end position="2276"/>
    </location>
</feature>
<dbReference type="Pfam" id="PF13934">
    <property type="entry name" value="ELYS"/>
    <property type="match status" value="1"/>
</dbReference>
<gene>
    <name evidence="6" type="primary">Elys</name>
    <name evidence="6" type="ORF">Bhyg_16353</name>
</gene>
<evidence type="ECO:0000256" key="1">
    <source>
        <dbReference type="ARBA" id="ARBA00004123"/>
    </source>
</evidence>
<comment type="caution">
    <text evidence="6">The sequence shown here is derived from an EMBL/GenBank/DDBJ whole genome shotgun (WGS) entry which is preliminary data.</text>
</comment>
<feature type="region of interest" description="Disordered" evidence="3">
    <location>
        <begin position="2175"/>
        <end position="2230"/>
    </location>
</feature>
<name>A0A9Q0MMF1_9DIPT</name>
<feature type="compositionally biased region" description="Polar residues" evidence="3">
    <location>
        <begin position="2356"/>
        <end position="2365"/>
    </location>
</feature>
<feature type="domain" description="ELYS beta-propeller" evidence="5">
    <location>
        <begin position="55"/>
        <end position="454"/>
    </location>
</feature>
<dbReference type="Pfam" id="PF16687">
    <property type="entry name" value="ELYS-bb"/>
    <property type="match status" value="1"/>
</dbReference>
<evidence type="ECO:0000259" key="4">
    <source>
        <dbReference type="Pfam" id="PF13934"/>
    </source>
</evidence>
<feature type="region of interest" description="Disordered" evidence="3">
    <location>
        <begin position="2303"/>
        <end position="2794"/>
    </location>
</feature>
<feature type="compositionally biased region" description="Polar residues" evidence="3">
    <location>
        <begin position="2208"/>
        <end position="2230"/>
    </location>
</feature>
<evidence type="ECO:0000313" key="7">
    <source>
        <dbReference type="Proteomes" id="UP001151699"/>
    </source>
</evidence>
<feature type="compositionally biased region" description="Polar residues" evidence="3">
    <location>
        <begin position="1283"/>
        <end position="1296"/>
    </location>
</feature>
<dbReference type="InterPro" id="IPR025151">
    <property type="entry name" value="ELYS_dom"/>
</dbReference>
<organism evidence="6 7">
    <name type="scientific">Pseudolycoriella hygida</name>
    <dbReference type="NCBI Taxonomy" id="35572"/>
    <lineage>
        <taxon>Eukaryota</taxon>
        <taxon>Metazoa</taxon>
        <taxon>Ecdysozoa</taxon>
        <taxon>Arthropoda</taxon>
        <taxon>Hexapoda</taxon>
        <taxon>Insecta</taxon>
        <taxon>Pterygota</taxon>
        <taxon>Neoptera</taxon>
        <taxon>Endopterygota</taxon>
        <taxon>Diptera</taxon>
        <taxon>Nematocera</taxon>
        <taxon>Sciaroidea</taxon>
        <taxon>Sciaridae</taxon>
        <taxon>Pseudolycoriella</taxon>
    </lineage>
</organism>
<feature type="compositionally biased region" description="Basic and acidic residues" evidence="3">
    <location>
        <begin position="2504"/>
        <end position="2521"/>
    </location>
</feature>
<feature type="compositionally biased region" description="Polar residues" evidence="3">
    <location>
        <begin position="2180"/>
        <end position="2199"/>
    </location>
</feature>
<feature type="compositionally biased region" description="Basic and acidic residues" evidence="3">
    <location>
        <begin position="2533"/>
        <end position="2555"/>
    </location>
</feature>
<feature type="region of interest" description="Disordered" evidence="3">
    <location>
        <begin position="1348"/>
        <end position="1373"/>
    </location>
</feature>
<feature type="compositionally biased region" description="Polar residues" evidence="3">
    <location>
        <begin position="1656"/>
        <end position="1667"/>
    </location>
</feature>
<feature type="compositionally biased region" description="Basic and acidic residues" evidence="3">
    <location>
        <begin position="2723"/>
        <end position="2736"/>
    </location>
</feature>
<dbReference type="Proteomes" id="UP001151699">
    <property type="component" value="Unassembled WGS sequence"/>
</dbReference>
<feature type="compositionally biased region" description="Basic and acidic residues" evidence="3">
    <location>
        <begin position="2402"/>
        <end position="2427"/>
    </location>
</feature>
<comment type="subcellular location">
    <subcellularLocation>
        <location evidence="1">Nucleus</location>
    </subcellularLocation>
</comment>
<evidence type="ECO:0000256" key="3">
    <source>
        <dbReference type="SAM" id="MobiDB-lite"/>
    </source>
</evidence>
<dbReference type="InterPro" id="IPR052620">
    <property type="entry name" value="ELYS/MEL-28_NucAsmblyFactor"/>
</dbReference>
<dbReference type="PANTHER" id="PTHR21583">
    <property type="entry name" value="ELYS PROTEIN"/>
    <property type="match status" value="1"/>
</dbReference>
<feature type="domain" description="ELYS-like" evidence="4">
    <location>
        <begin position="738"/>
        <end position="958"/>
    </location>
</feature>
<dbReference type="InterPro" id="IPR036322">
    <property type="entry name" value="WD40_repeat_dom_sf"/>
</dbReference>
<dbReference type="EMBL" id="WJQU01002473">
    <property type="protein sequence ID" value="KAJ6632813.1"/>
    <property type="molecule type" value="Genomic_DNA"/>
</dbReference>
<sequence>MTKKMQNNFLEFGIRQKVKHAPSVLYGLENVQGNNALETNQQDTIGGIFHDGLYGWIVVGAHIEIVSLKNGDRIAEYTFGDKRFGNTFIAFVTEVKVDQINTKLLAIGVHSSSTTSCIYLFGVSDSRIIHTIEVEQRVTSCCFIDAQICVDCALNSFDGCIIVGTETGKVLIIDLFVESCIRVINGLEFFNNEPRLCRIVTLSSFRAVGVERFINDPNDTGFGVALKDVTKSGSVLSILCLSPLLIIAVGFEDGKMLLYDLCTLDAFHIAHPPGNDSPLEKLTFIEPADDPRACVYLWCFHSKNDTAIAVLHSLTYETKIVKPDGNGFVYKNFERCTPRLTMPIFEKHSKPISCQSITRFVVAEENFLTLCLLSWSSLSGTFVCIFDLNQWYKQQLPETCDWRSSPTFLAIFHLGKQQVLDVWMNVATVTPFSSLNRPEEHFYPSSLSFDCSVLTPIDSSKLHWLGLQNETLQHLSQSGPYAILEPNRCFAEMVRASLIPQFTEYSYDMNQSLVSNSRASDEGQHIVQLNISVQQKSKREFLLSIALEYNCINLLKKCANAWADGSHLTKNPSEGMSLSTLTDWVWKRATSIKECCNEMCVPLFDHSGSSIEPRSRKVLLSFSRQLKRLFQLMDMILTTHRQYIPGENTLRSQRNSICMASEYQEVLQWLLNMGLLPEVIANQSLQRYSDYRDSSFDDFQAIPYPYELLKNYYTTQRRKFGALNPDFLVPVTKSCRVLYIDSFIEHECNSAVLRSEWRKGFGDGLYPPASLQAMLRTLLVPDVPTERKYMLFVYLFMDLTTVLREERYSNVIKNLIKFPAVFKMDPGLIKITQAFWNLDHGEFDLAVDEIISPLAQDHNMSTWQRELLIGVLILNDVPHLALRVLHAPGAPISPSLEIRTLLANDLVADAFQVQRMKRNRDLLFEFFQGCHEQRKWHYLLNLSLNENEEECLGDFLRSIQSSIGENIHFIYLLRRCKYLEAVTFINDLHQNKKSGHFDLDTPNTILSTYRLTMAPSIRKFADAYYTRKDDINVQLNNPAKCPKPLSTHLSQGKLDQVGGVYQQSLIHTEQTSAKYWENQAKKMCGLAPSNVPFLHGLRVNTAQTIGFDKQVCHAEPFVPSSKRRFNNSFEDEVQAPVAKRQRTDCSDVNPSLLTSFKTSNATLRPSQSLAKCKEDSTEMDADIEMMETTLNTPVVQSHKNVKKTYSLLERIGTPQSILKSRSSYRGKSVSSIASRRSVDSDERSIRFTLPENIDESVEVIAASTPIVPTVFNFGISKRPSIHSVRTPSKHSLTEQTITKESEDSPLQTSGRKRMRSISPEESLNVTNCIDVSVNQPTYDVKSRQLFVSSDKSNDGDSDIVETESDNLSTSEKVLDEPSPVVHIDRTKEIMDRIISMESGFVSQNPTKEHMQPVERIIPIEVEPRSDTKTPDKLVTALVTHELFTPENKLKRRPSEGLSTSSSFLFTQKNVLTDSSEYQSPSYAEITFDDSAFVPPNILTSSESIEQSTSAATVDDAKEEDIVETVQIEDSSDSSVCDIIETTDTKSKVPQTSTPFVSRISKLSGFDTSDEMAHKKNILTDSTYKELSDRDRSVWDQSSMYKQRNILTDTTYKDDSKGSLEPSTYKDLRTSSAVGDGRNSIASEKDDDKPIVIDTADQASKVSESISPDLNEEYSSDIYDLCSEIDARLQEEEEDEEEYDVDDYESDTVDDVIDISSGSEDNSETPTKNENLTTGKLILPPCNTIGALSKVETKIDNPVDVSKCSDMSFVTATDTSSKNVSRLSTIDQIITDDVQLTDRDDIISIENDLADVNTEAVLSVPIEEFIGVEDDKDKLSEHQLTITYELQENVFTGDEEGATFDVLCNTQNDLISSDLNNAILHSANVDTMGETLTQIQPLQVTSETFANVTEDVINMNDAIIDSQVAILAESNCEQTLPVVGENLLQGVEVVDGTITSDETLLPLVKLVDTGDTLPAESLFADTTSDLNTGMILNTLPLQDSSEASQQPQETEVLGDVYDQDMTETTSGEMNKAIVYEQSELESQLAQDITAIDDSKTSAPVHATVEQLEALNIDEILESFIVPDAAHDSEVPNVTEISNDLIVPTVQEGLATLEVPHTMDVPRADEALSLIEIPNIPNEENSNAQEVSIVADISTAPHIANMSTIEKVATDVIDEKDDIHQGDNSPKPSTSGETSNNQTPTRFLRAKSPDATSAISSPMTRKRSGSLNSGKPISVAESTLNVSSYMTKAEPELKNLPEGNSERPIRSQRAKSEVKSIANDERTKSVLETLPEESTVRLTRRIRAKSEVKSTASNERAKSETLFEESSVRPMRTRRAKSEMKSPASDERAKPKLETLQEDSNVRPTRSQRAKSEVKSAAISEIVKSELENLPEENSVRPSRGQRAKSEVKSTAIDERAKSELKPLLEESNVRPTRSQRAKSEVKSTASDEKAKIKLETSHEDSNVRPTRSQRAKSEVKSSAIDERAKMESETLPAESSVRRARGQRAKSEVKLSAIDERAKSESETSPQKSSVRPTRGERAKSVTKTSDEKTLNKVKDPQITGSPITRSRARSIAEDDDTASIASGISSNSLPTTSKRTRSTRGNSQASDEGESSSVKSSKRSRVKPKVLPAIIEDLPQEHEAENEPMTRAQRAFMKKAAETAKMVPPPIPVIQRKRKADTGGNENDDDDTSDTGSVESSKTSASVRSRKSLDPSTPVRKSKRLREKSIDESIASKDSDSESVASVSSKKSTDALSPIRQSSRLREITIASKASDTESVVSAGKSIRSRRGSTASKK</sequence>
<keyword evidence="7" id="KW-1185">Reference proteome</keyword>
<proteinExistence type="predicted"/>
<feature type="compositionally biased region" description="Acidic residues" evidence="3">
    <location>
        <begin position="1355"/>
        <end position="1364"/>
    </location>
</feature>
<dbReference type="InterPro" id="IPR032040">
    <property type="entry name" value="ELYS-bb"/>
</dbReference>
<feature type="compositionally biased region" description="Basic residues" evidence="3">
    <location>
        <begin position="2783"/>
        <end position="2794"/>
    </location>
</feature>
<evidence type="ECO:0000256" key="2">
    <source>
        <dbReference type="ARBA" id="ARBA00023242"/>
    </source>
</evidence>
<feature type="compositionally biased region" description="Basic and acidic residues" evidence="3">
    <location>
        <begin position="2334"/>
        <end position="2353"/>
    </location>
</feature>
<feature type="compositionally biased region" description="Basic and acidic residues" evidence="3">
    <location>
        <begin position="2436"/>
        <end position="2461"/>
    </location>
</feature>
<dbReference type="SUPFAM" id="SSF50978">
    <property type="entry name" value="WD40 repeat-like"/>
    <property type="match status" value="1"/>
</dbReference>
<keyword evidence="2" id="KW-0539">Nucleus</keyword>
<dbReference type="PANTHER" id="PTHR21583:SF8">
    <property type="entry name" value="PROTEIN ELYS"/>
    <property type="match status" value="1"/>
</dbReference>
<feature type="compositionally biased region" description="Basic and acidic residues" evidence="3">
    <location>
        <begin position="2470"/>
        <end position="2487"/>
    </location>
</feature>
<feature type="compositionally biased region" description="Polar residues" evidence="3">
    <location>
        <begin position="2522"/>
        <end position="2531"/>
    </location>
</feature>
<feature type="region of interest" description="Disordered" evidence="3">
    <location>
        <begin position="1628"/>
        <end position="1669"/>
    </location>
</feature>
<dbReference type="OrthoDB" id="6513151at2759"/>
<protein>
    <submittedName>
        <fullName evidence="6">Protein ELYS like</fullName>
    </submittedName>
</protein>
<feature type="region of interest" description="Disordered" evidence="3">
    <location>
        <begin position="1282"/>
        <end position="1318"/>
    </location>
</feature>
<accession>A0A9Q0MMF1</accession>
<dbReference type="GO" id="GO:0005634">
    <property type="term" value="C:nucleus"/>
    <property type="evidence" value="ECO:0007669"/>
    <property type="project" value="UniProtKB-SubCell"/>
</dbReference>
<feature type="compositionally biased region" description="Polar residues" evidence="3">
    <location>
        <begin position="2579"/>
        <end position="2606"/>
    </location>
</feature>